<evidence type="ECO:0000256" key="2">
    <source>
        <dbReference type="ARBA" id="ARBA00022729"/>
    </source>
</evidence>
<comment type="caution">
    <text evidence="5">Lacks conserved residue(s) required for the propagation of feature annotation.</text>
</comment>
<dbReference type="PROSITE" id="PS50026">
    <property type="entry name" value="EGF_3"/>
    <property type="match status" value="2"/>
</dbReference>
<dbReference type="PANTHER" id="PTHR24052:SF8">
    <property type="entry name" value="NIMROD A, ISOFORM E"/>
    <property type="match status" value="1"/>
</dbReference>
<dbReference type="Gene3D" id="2.10.25.140">
    <property type="match status" value="1"/>
</dbReference>
<dbReference type="Pfam" id="PF00053">
    <property type="entry name" value="EGF_laminin"/>
    <property type="match status" value="2"/>
</dbReference>
<dbReference type="PROSITE" id="PS00022">
    <property type="entry name" value="EGF_1"/>
    <property type="match status" value="3"/>
</dbReference>
<dbReference type="PRINTS" id="PR00011">
    <property type="entry name" value="EGFLAMININ"/>
</dbReference>
<keyword evidence="7" id="KW-0472">Membrane</keyword>
<feature type="domain" description="EMI" evidence="10">
    <location>
        <begin position="37"/>
        <end position="112"/>
    </location>
</feature>
<dbReference type="CDD" id="cd00055">
    <property type="entry name" value="EGF_Lam"/>
    <property type="match status" value="1"/>
</dbReference>
<feature type="domain" description="EGF-like" evidence="9">
    <location>
        <begin position="291"/>
        <end position="321"/>
    </location>
</feature>
<feature type="disulfide bond" evidence="5">
    <location>
        <begin position="311"/>
        <end position="320"/>
    </location>
</feature>
<keyword evidence="7" id="KW-1133">Transmembrane helix</keyword>
<organism evidence="11 12">
    <name type="scientific">Glossina fuscipes</name>
    <dbReference type="NCBI Taxonomy" id="7396"/>
    <lineage>
        <taxon>Eukaryota</taxon>
        <taxon>Metazoa</taxon>
        <taxon>Ecdysozoa</taxon>
        <taxon>Arthropoda</taxon>
        <taxon>Hexapoda</taxon>
        <taxon>Insecta</taxon>
        <taxon>Pterygota</taxon>
        <taxon>Neoptera</taxon>
        <taxon>Endopterygota</taxon>
        <taxon>Diptera</taxon>
        <taxon>Brachycera</taxon>
        <taxon>Muscomorpha</taxon>
        <taxon>Hippoboscoidea</taxon>
        <taxon>Glossinidae</taxon>
        <taxon>Glossina</taxon>
    </lineage>
</organism>
<keyword evidence="3" id="KW-0677">Repeat</keyword>
<feature type="signal peptide" evidence="8">
    <location>
        <begin position="1"/>
        <end position="24"/>
    </location>
</feature>
<evidence type="ECO:0000313" key="11">
    <source>
        <dbReference type="Proteomes" id="UP000092443"/>
    </source>
</evidence>
<evidence type="ECO:0000256" key="7">
    <source>
        <dbReference type="SAM" id="Phobius"/>
    </source>
</evidence>
<evidence type="ECO:0000259" key="10">
    <source>
        <dbReference type="PROSITE" id="PS51041"/>
    </source>
</evidence>
<keyword evidence="2 8" id="KW-0732">Signal</keyword>
<dbReference type="PANTHER" id="PTHR24052">
    <property type="entry name" value="DELTA-RELATED"/>
    <property type="match status" value="1"/>
</dbReference>
<dbReference type="PROSITE" id="PS51041">
    <property type="entry name" value="EMI"/>
    <property type="match status" value="1"/>
</dbReference>
<evidence type="ECO:0000256" key="1">
    <source>
        <dbReference type="ARBA" id="ARBA00022536"/>
    </source>
</evidence>
<feature type="region of interest" description="Disordered" evidence="6">
    <location>
        <begin position="597"/>
        <end position="617"/>
    </location>
</feature>
<dbReference type="FunFam" id="2.170.300.10:FF:000002">
    <property type="entry name" value="Multiple epidermal growth factor-like domains 10"/>
    <property type="match status" value="1"/>
</dbReference>
<dbReference type="Gene3D" id="2.10.25.10">
    <property type="entry name" value="Laminin"/>
    <property type="match status" value="1"/>
</dbReference>
<feature type="transmembrane region" description="Helical" evidence="7">
    <location>
        <begin position="384"/>
        <end position="405"/>
    </location>
</feature>
<accession>A0A9C5Z102</accession>
<sequence>MFSLTVFALLSSSYLISCTPLIQAETSDTYVESELDGPNICKKVENYNVDIITTELQSYQVRTSTWCLSVPPRCSAYSFKERVVNKTQTLTKSRIVKDCCEGYKRAGNACMPDCTPKCQHGVCLAPNKCKCDHSYGGPACDISVHCETNCPAGYYGENCDQVCRCKNNSSCDPDTGHCICSPGWSGEDCSKPCDEGSYGMGCKEKCPVIIHGNKSCHHITGEIICRDGYIGLTCEHPCPTSYYGSGCTKICNCANSGECNHITGACQCMPGWYGLSCNASCEEGYFGTNCIQKCRCLHEAKCRKNDGHCICQPGWMGQRCEEVCPDGFYGPHCMLPCSCPSPNFVCHAAQGCICRVGFTGENCDVPTAEQRIQEANLHSGRAGLAWGLTLAILFVAVIIAVIFYYRRRVSNLKTEIAHVQYTSDPTRGWPDRHNFDNPVYGLPNGDEQHLLNNLKPKINNLNRSGSELYTDDSNASSNGKAGFYSINYNHDMIAKNLNADLTNPNVYNSLEGLKEEHVYDEIKHKEGLKDPVKNYKKILFPDDEYDHLDYSRPSTSQKAHYHRMNDTMLNINRDEEKLSNLKTMEVLLKKCEVDKNDDTVKDVDDNDDNNNKDNNNAACSLSICDNNVSADSKEIVTQSSEVNN</sequence>
<keyword evidence="11" id="KW-1185">Reference proteome</keyword>
<dbReference type="AlphaFoldDB" id="A0A9C5Z102"/>
<keyword evidence="1 5" id="KW-0245">EGF-like domain</keyword>
<dbReference type="RefSeq" id="XP_037889943.1">
    <property type="nucleotide sequence ID" value="XM_038034015.1"/>
</dbReference>
<evidence type="ECO:0000256" key="4">
    <source>
        <dbReference type="ARBA" id="ARBA00023157"/>
    </source>
</evidence>
<protein>
    <submittedName>
        <fullName evidence="12">Protein draper isoform X3</fullName>
    </submittedName>
</protein>
<keyword evidence="7" id="KW-0812">Transmembrane</keyword>
<evidence type="ECO:0000256" key="6">
    <source>
        <dbReference type="SAM" id="MobiDB-lite"/>
    </source>
</evidence>
<evidence type="ECO:0000313" key="12">
    <source>
        <dbReference type="RefSeq" id="XP_037889943.1"/>
    </source>
</evidence>
<feature type="chain" id="PRO_5039217539" evidence="8">
    <location>
        <begin position="25"/>
        <end position="644"/>
    </location>
</feature>
<evidence type="ECO:0000256" key="8">
    <source>
        <dbReference type="SAM" id="SignalP"/>
    </source>
</evidence>
<dbReference type="GeneID" id="119637759"/>
<dbReference type="SMART" id="SM00181">
    <property type="entry name" value="EGF"/>
    <property type="match status" value="5"/>
</dbReference>
<proteinExistence type="predicted"/>
<keyword evidence="4 5" id="KW-1015">Disulfide bond</keyword>
<dbReference type="InterPro" id="IPR011489">
    <property type="entry name" value="EMI_domain"/>
</dbReference>
<name>A0A9C5Z102_9MUSC</name>
<gene>
    <name evidence="12" type="primary">LOC119637759</name>
</gene>
<dbReference type="GO" id="GO:0016020">
    <property type="term" value="C:membrane"/>
    <property type="evidence" value="ECO:0007669"/>
    <property type="project" value="TreeGrafter"/>
</dbReference>
<dbReference type="SMART" id="SM00180">
    <property type="entry name" value="EGF_Lam"/>
    <property type="match status" value="3"/>
</dbReference>
<dbReference type="GO" id="GO:0048731">
    <property type="term" value="P:system development"/>
    <property type="evidence" value="ECO:0007669"/>
    <property type="project" value="UniProtKB-ARBA"/>
</dbReference>
<dbReference type="Gene3D" id="2.170.300.10">
    <property type="entry name" value="Tie2 ligand-binding domain superfamily"/>
    <property type="match status" value="1"/>
</dbReference>
<dbReference type="InterPro" id="IPR002049">
    <property type="entry name" value="LE_dom"/>
</dbReference>
<evidence type="ECO:0000256" key="5">
    <source>
        <dbReference type="PROSITE-ProRule" id="PRU00076"/>
    </source>
</evidence>
<dbReference type="InterPro" id="IPR000742">
    <property type="entry name" value="EGF"/>
</dbReference>
<evidence type="ECO:0000259" key="9">
    <source>
        <dbReference type="PROSITE" id="PS50026"/>
    </source>
</evidence>
<dbReference type="InterPro" id="IPR052485">
    <property type="entry name" value="MEGF_diff_regulators"/>
</dbReference>
<reference evidence="12" key="1">
    <citation type="submission" date="2025-08" db="UniProtKB">
        <authorList>
            <consortium name="RefSeq"/>
        </authorList>
    </citation>
    <scope>IDENTIFICATION</scope>
    <source>
        <tissue evidence="12">Whole body pupa</tissue>
    </source>
</reference>
<feature type="domain" description="EGF-like" evidence="9">
    <location>
        <begin position="155"/>
        <end position="190"/>
    </location>
</feature>
<dbReference type="GO" id="GO:0048513">
    <property type="term" value="P:animal organ development"/>
    <property type="evidence" value="ECO:0007669"/>
    <property type="project" value="UniProtKB-ARBA"/>
</dbReference>
<evidence type="ECO:0000256" key="3">
    <source>
        <dbReference type="ARBA" id="ARBA00022737"/>
    </source>
</evidence>
<dbReference type="Proteomes" id="UP000092443">
    <property type="component" value="Unplaced"/>
</dbReference>
<feature type="disulfide bond" evidence="5">
    <location>
        <begin position="180"/>
        <end position="189"/>
    </location>
</feature>